<proteinExistence type="predicted"/>
<dbReference type="RefSeq" id="WP_218393174.1">
    <property type="nucleotide sequence ID" value="NZ_JAHUZE010000003.1"/>
</dbReference>
<dbReference type="EMBL" id="JAHUZE010000003">
    <property type="protein sequence ID" value="MBV7379970.1"/>
    <property type="molecule type" value="Genomic_DNA"/>
</dbReference>
<dbReference type="Proteomes" id="UP000756530">
    <property type="component" value="Unassembled WGS sequence"/>
</dbReference>
<name>A0ABS6T453_9RHOB</name>
<organism evidence="1 2">
    <name type="scientific">Maritimibacter dapengensis</name>
    <dbReference type="NCBI Taxonomy" id="2836868"/>
    <lineage>
        <taxon>Bacteria</taxon>
        <taxon>Pseudomonadati</taxon>
        <taxon>Pseudomonadota</taxon>
        <taxon>Alphaproteobacteria</taxon>
        <taxon>Rhodobacterales</taxon>
        <taxon>Roseobacteraceae</taxon>
        <taxon>Maritimibacter</taxon>
    </lineage>
</organism>
<gene>
    <name evidence="1" type="ORF">KJP28_13645</name>
</gene>
<reference evidence="1 2" key="1">
    <citation type="submission" date="2021-05" db="EMBL/GenBank/DDBJ databases">
        <title>Culturable bacteria isolated from Daya Bay.</title>
        <authorList>
            <person name="Zheng W."/>
            <person name="Yu S."/>
            <person name="Huang Y."/>
        </authorList>
    </citation>
    <scope>NUCLEOTIDE SEQUENCE [LARGE SCALE GENOMIC DNA]</scope>
    <source>
        <strain evidence="1 2">DP4N28-5</strain>
    </source>
</reference>
<evidence type="ECO:0000313" key="2">
    <source>
        <dbReference type="Proteomes" id="UP000756530"/>
    </source>
</evidence>
<comment type="caution">
    <text evidence="1">The sequence shown here is derived from an EMBL/GenBank/DDBJ whole genome shotgun (WGS) entry which is preliminary data.</text>
</comment>
<accession>A0ABS6T453</accession>
<protein>
    <submittedName>
        <fullName evidence="1">Uncharacterized protein</fullName>
    </submittedName>
</protein>
<keyword evidence="2" id="KW-1185">Reference proteome</keyword>
<evidence type="ECO:0000313" key="1">
    <source>
        <dbReference type="EMBL" id="MBV7379970.1"/>
    </source>
</evidence>
<sequence>MRIGVFGFGVPYGVLAAIGLRPVDITLNSAEPGTPVDRYLEPFLDPFAKSVLRGMSTGAFDDMAAIIFLRESPGAMISCQYAFELRRRGVIPTTAPAPIMLNILPADHPAADRFNRAELSRLADTLGRLGWVADAAVGSMAEELDALIAAQTNGEITSAAAFEARAALSTGEDTAISTRAREGERIALLGAPLGNATLHAALDGIGVLALDQQALDQAEAARGNGLDAALAAQAANPFAARQPKPIFGQAIGNTLVTHRIDRVVWQVDPNDDLWGWLMPQVRDLCLSRGVGFTDLGFLPRWPERADLPIGEGIG</sequence>